<evidence type="ECO:0000313" key="1">
    <source>
        <dbReference type="EMBL" id="XDJ14697.1"/>
    </source>
</evidence>
<sequence length="202" mass="22768">MFAGEGSEGMYFCPVRERYVSKIERRPSAPAVVVTAIPPKQMNVSPNFPELEKSFPGFRDEWAKLGHLEHSERISAAIRALVAAQTPKEKQYFYIEKSNPHGGFWHTADKRNVIFIPDGLARLEIRDNGVEYKYKLPEATITCESWKGDLFIKSILLHSGGNAMQMYIPEDSPLLNFIKVRTSEVTTLPPAAKPYQKNGVLA</sequence>
<proteinExistence type="predicted"/>
<protein>
    <submittedName>
        <fullName evidence="1">Uncharacterized protein</fullName>
    </submittedName>
</protein>
<accession>A0AB39CCW4</accession>
<dbReference type="EMBL" id="PQ015378">
    <property type="protein sequence ID" value="XDJ14697.1"/>
    <property type="molecule type" value="Genomic_DNA"/>
</dbReference>
<organism evidence="1">
    <name type="scientific">Pseudomonas phage RVTF4</name>
    <dbReference type="NCBI Taxonomy" id="3236931"/>
    <lineage>
        <taxon>Viruses</taxon>
    </lineage>
</organism>
<reference evidence="1" key="1">
    <citation type="submission" date="2024-07" db="EMBL/GenBank/DDBJ databases">
        <authorList>
            <person name="Bringhurst R.M."/>
            <person name="Homer T.E."/>
        </authorList>
    </citation>
    <scope>NUCLEOTIDE SEQUENCE</scope>
</reference>
<name>A0AB39CCW4_9VIRU</name>